<dbReference type="EMBL" id="POTL01000001">
    <property type="protein sequence ID" value="TLH55411.1"/>
    <property type="molecule type" value="Genomic_DNA"/>
</dbReference>
<evidence type="ECO:0000313" key="2">
    <source>
        <dbReference type="EMBL" id="TLH55411.1"/>
    </source>
</evidence>
<sequence length="100" mass="10777">MKIDWNEAGFDLLLTSAGARELVLKPSTTLMLAANSVPSTTSPPATEPYYEIEDGTDGHRARYRVHTTGERAEKHEAKTHALQRALAAGGKLGLGGARFQ</sequence>
<reference evidence="2" key="1">
    <citation type="submission" date="2018-01" db="EMBL/GenBank/DDBJ databases">
        <title>Comparative genomics of Mycobacterium mucogenicum and Mycobacterium neoaurum clade members emphasizing tRNA and non-coding RNA.</title>
        <authorList>
            <person name="Behra P.R.K."/>
            <person name="Pettersson B.M.F."/>
            <person name="Das S."/>
            <person name="Dasgupta S."/>
            <person name="Kirsebom L.A."/>
        </authorList>
    </citation>
    <scope>NUCLEOTIDE SEQUENCE</scope>
    <source>
        <strain evidence="2">DSM 44124</strain>
    </source>
</reference>
<dbReference type="GeneID" id="76728469"/>
<reference evidence="1 3" key="3">
    <citation type="journal article" date="2019" name="Sci. Rep.">
        <title>Insight into the biology of Mycobacterium mucogenicum and Mycobacterium neoaurum clade members.</title>
        <authorList>
            <person name="Behra P.R.K."/>
            <person name="Pettersson B.M.F."/>
            <person name="Ramesh M."/>
            <person name="Dasgupta S."/>
            <person name="Kirsebom L.A."/>
        </authorList>
    </citation>
    <scope>NUCLEOTIDE SEQUENCE [LARGE SCALE GENOMIC DNA]</scope>
    <source>
        <strain evidence="1 3">DSM 44124</strain>
    </source>
</reference>
<dbReference type="KEGG" id="mmuc:C1S78_026285"/>
<proteinExistence type="predicted"/>
<dbReference type="RefSeq" id="WP_053855271.1">
    <property type="nucleotide sequence ID" value="NZ_ANBS01000024.1"/>
</dbReference>
<evidence type="ECO:0000313" key="3">
    <source>
        <dbReference type="Proteomes" id="UP000309231"/>
    </source>
</evidence>
<dbReference type="AlphaFoldDB" id="A0A8H2PI41"/>
<accession>A0A8H2PI41</accession>
<organism evidence="2">
    <name type="scientific">Mycolicibacterium mucogenicum DSM 44124</name>
    <dbReference type="NCBI Taxonomy" id="1226753"/>
    <lineage>
        <taxon>Bacteria</taxon>
        <taxon>Bacillati</taxon>
        <taxon>Actinomycetota</taxon>
        <taxon>Actinomycetes</taxon>
        <taxon>Mycobacteriales</taxon>
        <taxon>Mycobacteriaceae</taxon>
        <taxon>Mycolicibacterium</taxon>
    </lineage>
</organism>
<dbReference type="Proteomes" id="UP000309231">
    <property type="component" value="Chromosome"/>
</dbReference>
<name>A0A8H2PI41_MYCMU</name>
<evidence type="ECO:0000313" key="1">
    <source>
        <dbReference type="EMBL" id="QPG68884.1"/>
    </source>
</evidence>
<dbReference type="EMBL" id="CP062008">
    <property type="protein sequence ID" value="QPG68884.1"/>
    <property type="molecule type" value="Genomic_DNA"/>
</dbReference>
<keyword evidence="3" id="KW-1185">Reference proteome</keyword>
<reference evidence="1 3" key="2">
    <citation type="journal article" date="2019" name="BMC Evol. Biol.">
        <title>Comparative genomics of Mycobacterium mucogenicum and Mycobacterium neoaurum clade members emphasizing tRNA and non-coding RNA.</title>
        <authorList>
            <person name="Behra P.R.K."/>
            <person name="Pettersson B.M.F."/>
            <person name="Das S."/>
            <person name="Dasgupta S."/>
            <person name="Kirsebom L.A."/>
        </authorList>
    </citation>
    <scope>NUCLEOTIDE SEQUENCE [LARGE SCALE GENOMIC DNA]</scope>
    <source>
        <strain evidence="1 3">DSM 44124</strain>
    </source>
</reference>
<gene>
    <name evidence="1" type="ORF">C1S78_026285</name>
    <name evidence="2" type="ORF">C1S78_26250</name>
</gene>
<protein>
    <submittedName>
        <fullName evidence="2">Uncharacterized protein</fullName>
    </submittedName>
</protein>